<feature type="domain" description="G8" evidence="4">
    <location>
        <begin position="58"/>
        <end position="190"/>
    </location>
</feature>
<organism evidence="5 6">
    <name type="scientific">candidate division WWE3 bacterium</name>
    <dbReference type="NCBI Taxonomy" id="2053526"/>
    <lineage>
        <taxon>Bacteria</taxon>
        <taxon>Katanobacteria</taxon>
    </lineage>
</organism>
<dbReference type="SMART" id="SM01225">
    <property type="entry name" value="G8"/>
    <property type="match status" value="1"/>
</dbReference>
<evidence type="ECO:0000313" key="5">
    <source>
        <dbReference type="EMBL" id="MCA9308318.1"/>
    </source>
</evidence>
<reference evidence="5" key="2">
    <citation type="journal article" date="2021" name="Microbiome">
        <title>Successional dynamics and alternative stable states in a saline activated sludge microbial community over 9 years.</title>
        <authorList>
            <person name="Wang Y."/>
            <person name="Ye J."/>
            <person name="Ju F."/>
            <person name="Liu L."/>
            <person name="Boyd J.A."/>
            <person name="Deng Y."/>
            <person name="Parks D.H."/>
            <person name="Jiang X."/>
            <person name="Yin X."/>
            <person name="Woodcroft B.J."/>
            <person name="Tyson G.W."/>
            <person name="Hugenholtz P."/>
            <person name="Polz M.F."/>
            <person name="Zhang T."/>
        </authorList>
    </citation>
    <scope>NUCLEOTIDE SEQUENCE</scope>
    <source>
        <strain evidence="5">HKST-UBA79</strain>
    </source>
</reference>
<evidence type="ECO:0000313" key="6">
    <source>
        <dbReference type="Proteomes" id="UP000740557"/>
    </source>
</evidence>
<dbReference type="InterPro" id="IPR019316">
    <property type="entry name" value="G8_domain"/>
</dbReference>
<dbReference type="PROSITE" id="PS51484">
    <property type="entry name" value="G8"/>
    <property type="match status" value="1"/>
</dbReference>
<comment type="caution">
    <text evidence="5">The sequence shown here is derived from an EMBL/GenBank/DDBJ whole genome shotgun (WGS) entry which is preliminary data.</text>
</comment>
<dbReference type="InterPro" id="IPR055401">
    <property type="entry name" value="CEMIP_beta-hel_dom"/>
</dbReference>
<dbReference type="Pfam" id="PF24606">
    <property type="entry name" value="CEMIP_beta-hel"/>
    <property type="match status" value="1"/>
</dbReference>
<dbReference type="PANTHER" id="PTHR46769:SF2">
    <property type="entry name" value="FIBROCYSTIN-L ISOFORM 2 PRECURSOR-RELATED"/>
    <property type="match status" value="1"/>
</dbReference>
<feature type="chain" id="PRO_5037360716" evidence="3">
    <location>
        <begin position="24"/>
        <end position="1097"/>
    </location>
</feature>
<dbReference type="Proteomes" id="UP000740557">
    <property type="component" value="Unassembled WGS sequence"/>
</dbReference>
<dbReference type="PANTHER" id="PTHR46769">
    <property type="entry name" value="POLYCYSTIC KIDNEY AND HEPATIC DISEASE 1 (AUTOSOMAL RECESSIVE)-LIKE 1"/>
    <property type="match status" value="1"/>
</dbReference>
<sequence length="1097" mass="117896">MKSSFKILVLVIFAVVFTPTAFAQTHVSHVEDPFIQNLVANSFSTHTAVKSGSWSDSSVWGGTLPSQGSRVVINPGVNVLIDSKINTPLMSVRVDGTLKFKRDVETELIVDTLVVSSTGVLDMGTKEDPIKSNVSAILTINDFNNGLDTTNSNSPDYDPLKIGQGLISMGTVNMYGSAKSNFVPVTRISNNNKIFLDSAPFGWTVGDRLVITSSDVNDSEERKIKSISDNVIELDVNLSKIHSVPAHSSSAELKLHVANLTRNVIVRSSATNTVDKRGHVMFMTRYANVWFTSFKGLGRTNKAVPIDDPKIVDGTVTHIGTNPRARYPLHFHRAGIGNLPIENTPGIIAGNIVEDSPGWGFVNHGSRAAFDNNIAYNTFGAGFVTERGDEIGNFSNNIVINVSGLANEAHDNRSDNGDFGYQGDGFWFNGFNIFVNNNVVSGFTGNAYAYYGVGIDGVKGVNAGDLLVTGDYPDGFVPVGNIAIPNFKSNTAYAGNTGILLDKTHPDVLGNGKSTIDGFVGYSLKQGIYILDASGFEFTDPILIGTTNSTYGVNSTIKNGATRYNRAHIEGFDVGIMLPQTGTDSRVYDGVFKNTTNLVVTLGGKLETLALEGNILFDTTSSTNIKAVLANSELSVDSLYPTNVTLNISSLSKKYKLAWAAQQHPDFIPFPVTLINIPSELVGKSNLQLVELGKGKEQEWFDKLGFNIKVADHKDWRLVPGGFVITNDAEPLEKTDNIALVPTLPTYVEAPLNGFGLTKTLGYFDDSNTVLPAVGLLWDARNGQFALGSRFVPENILTVDGNAWFNNNITVSGDLKFNSAARAVMPAGSAINPSLTFENALGTGFFNETGNNRLGLGVSVGGKETVRFFYNGNVGIGVAEPASRLHVKGGAVRIETDRTDTATLLGLKTPKQSWEISSTPNGELDLGTSVTASLFRFSPNGNASFMNGKVGIGTNSPNSSLEVERGNLGLDRTRLRFYNDTIEQAVIYSDAAKSNELVFEAGGPSPKEVMRLSRNNGLVVPNLSVTQSSGVAKLAPNTSKVTITTNVLANNSDALVFLTPVNYLGNVTYKITGATTLEITISKRVSTETLVNWWVIN</sequence>
<dbReference type="EMBL" id="JAGQNX010000066">
    <property type="protein sequence ID" value="MCA9308318.1"/>
    <property type="molecule type" value="Genomic_DNA"/>
</dbReference>
<evidence type="ECO:0000259" key="4">
    <source>
        <dbReference type="PROSITE" id="PS51484"/>
    </source>
</evidence>
<proteinExistence type="predicted"/>
<keyword evidence="2" id="KW-0325">Glycoprotein</keyword>
<dbReference type="AlphaFoldDB" id="A0A955EF64"/>
<reference evidence="5" key="1">
    <citation type="submission" date="2020-04" db="EMBL/GenBank/DDBJ databases">
        <authorList>
            <person name="Zhang T."/>
        </authorList>
    </citation>
    <scope>NUCLEOTIDE SEQUENCE</scope>
    <source>
        <strain evidence="5">HKST-UBA79</strain>
    </source>
</reference>
<dbReference type="InterPro" id="IPR052387">
    <property type="entry name" value="Fibrocystin"/>
</dbReference>
<name>A0A955EF64_UNCKA</name>
<evidence type="ECO:0000256" key="1">
    <source>
        <dbReference type="ARBA" id="ARBA00022729"/>
    </source>
</evidence>
<gene>
    <name evidence="5" type="ORF">KC980_02290</name>
</gene>
<evidence type="ECO:0000256" key="2">
    <source>
        <dbReference type="ARBA" id="ARBA00023180"/>
    </source>
</evidence>
<feature type="signal peptide" evidence="3">
    <location>
        <begin position="1"/>
        <end position="23"/>
    </location>
</feature>
<keyword evidence="1 3" id="KW-0732">Signal</keyword>
<evidence type="ECO:0000256" key="3">
    <source>
        <dbReference type="SAM" id="SignalP"/>
    </source>
</evidence>
<accession>A0A955EF64</accession>
<protein>
    <submittedName>
        <fullName evidence="5">G8 domain-containing protein</fullName>
    </submittedName>
</protein>
<dbReference type="Pfam" id="PF10162">
    <property type="entry name" value="G8"/>
    <property type="match status" value="1"/>
</dbReference>